<evidence type="ECO:0008006" key="4">
    <source>
        <dbReference type="Google" id="ProtNLM"/>
    </source>
</evidence>
<gene>
    <name evidence="2" type="ORF">GSY69_07315</name>
</gene>
<keyword evidence="3" id="KW-1185">Reference proteome</keyword>
<proteinExistence type="predicted"/>
<feature type="chain" id="PRO_5026717893" description="Bacterial Ig domain-containing protein" evidence="1">
    <location>
        <begin position="28"/>
        <end position="270"/>
    </location>
</feature>
<dbReference type="AlphaFoldDB" id="A0A6N9H884"/>
<comment type="caution">
    <text evidence="2">The sequence shown here is derived from an EMBL/GenBank/DDBJ whole genome shotgun (WGS) entry which is preliminary data.</text>
</comment>
<keyword evidence="1" id="KW-0732">Signal</keyword>
<evidence type="ECO:0000313" key="3">
    <source>
        <dbReference type="Proteomes" id="UP000469215"/>
    </source>
</evidence>
<accession>A0A6N9H884</accession>
<reference evidence="2 3" key="1">
    <citation type="submission" date="2020-01" db="EMBL/GenBank/DDBJ databases">
        <authorList>
            <person name="Deng T."/>
        </authorList>
    </citation>
    <scope>NUCLEOTIDE SEQUENCE [LARGE SCALE GENOMIC DNA]</scope>
    <source>
        <strain evidence="2 3">5221</strain>
    </source>
</reference>
<dbReference type="Proteomes" id="UP000469215">
    <property type="component" value="Unassembled WGS sequence"/>
</dbReference>
<evidence type="ECO:0000313" key="2">
    <source>
        <dbReference type="EMBL" id="MYM19782.1"/>
    </source>
</evidence>
<dbReference type="EMBL" id="WWEQ01000024">
    <property type="protein sequence ID" value="MYM19782.1"/>
    <property type="molecule type" value="Genomic_DNA"/>
</dbReference>
<evidence type="ECO:0000256" key="1">
    <source>
        <dbReference type="SAM" id="SignalP"/>
    </source>
</evidence>
<feature type="signal peptide" evidence="1">
    <location>
        <begin position="1"/>
        <end position="27"/>
    </location>
</feature>
<organism evidence="2 3">
    <name type="scientific">Brevibacterium rongguiense</name>
    <dbReference type="NCBI Taxonomy" id="2695267"/>
    <lineage>
        <taxon>Bacteria</taxon>
        <taxon>Bacillati</taxon>
        <taxon>Actinomycetota</taxon>
        <taxon>Actinomycetes</taxon>
        <taxon>Micrococcales</taxon>
        <taxon>Brevibacteriaceae</taxon>
        <taxon>Brevibacterium</taxon>
    </lineage>
</organism>
<name>A0A6N9H884_9MICO</name>
<sequence length="270" mass="28757">MKKLFLLPVSAGAALALALTGVQPVQASVGAAPQAQPAAIARAAAVGSHSTAAQAPAAAHAQAAKRSARPKLTVVSKHITVSSATKRGVTIRASHVKPGTRVRFGTETHWDGFTTLSNATKANRRGVATAKLRPFNGWLDAKRFDPGLHRVLYSFGKTQDWHETSVRFTVRPDVAVARTRIADGTFRKRGERLVVSGGQPGGKVFITVKKGHHTLKRTVRVDKRGKAVWTVKRTGGLKHAGTGVYRVSAKVQVEIGARTMSAAGSFRVVR</sequence>
<dbReference type="RefSeq" id="WP_160953209.1">
    <property type="nucleotide sequence ID" value="NZ_WWEQ01000024.1"/>
</dbReference>
<protein>
    <recommendedName>
        <fullName evidence="4">Bacterial Ig domain-containing protein</fullName>
    </recommendedName>
</protein>